<keyword evidence="4" id="KW-1185">Reference proteome</keyword>
<dbReference type="RefSeq" id="WP_223578078.1">
    <property type="nucleotide sequence ID" value="NZ_BAABFU010000002.1"/>
</dbReference>
<feature type="transmembrane region" description="Helical" evidence="1">
    <location>
        <begin position="208"/>
        <end position="226"/>
    </location>
</feature>
<accession>A0ABP8I1F7</accession>
<dbReference type="PANTHER" id="PTHR38034:SF1">
    <property type="entry name" value="INNER MEMBRANE PROTEIN YPJD"/>
    <property type="match status" value="1"/>
</dbReference>
<feature type="transmembrane region" description="Helical" evidence="1">
    <location>
        <begin position="37"/>
        <end position="54"/>
    </location>
</feature>
<feature type="transmembrane region" description="Helical" evidence="1">
    <location>
        <begin position="175"/>
        <end position="196"/>
    </location>
</feature>
<dbReference type="EMBL" id="BAABFU010000002">
    <property type="protein sequence ID" value="GAA4349352.1"/>
    <property type="molecule type" value="Genomic_DNA"/>
</dbReference>
<protein>
    <recommendedName>
        <fullName evidence="2">Cytochrome c assembly protein domain-containing protein</fullName>
    </recommendedName>
</protein>
<feature type="transmembrane region" description="Helical" evidence="1">
    <location>
        <begin position="6"/>
        <end position="25"/>
    </location>
</feature>
<evidence type="ECO:0000313" key="4">
    <source>
        <dbReference type="Proteomes" id="UP001501294"/>
    </source>
</evidence>
<sequence>MTLIFQILTGLAYLGLALFLVRRIKNPKQQVPEWGKWLPLIPATLHLFTVYLLIDKSSDSGQNLSLLNLISLITLILVLLVAVYRFSKQTPHLMLYTAIIAGVINWLSIIPEEPNIVNFSNNGLGILHVWLSIIGFSLLLAASLQSALVLVLHGKLRHKPSSIHPLLPPLLEMERFLSTLVLSGIISLGVAFGLGFGLPESVIKAQPLHKIILSLLAWFSFCTFYIGYKSSKLSGIRFARFCIIAFVILSIGFIGTKLVIQYIL</sequence>
<evidence type="ECO:0000259" key="2">
    <source>
        <dbReference type="Pfam" id="PF01578"/>
    </source>
</evidence>
<dbReference type="InterPro" id="IPR052372">
    <property type="entry name" value="YpjD/HemX"/>
</dbReference>
<name>A0ABP8I1F7_9GAMM</name>
<feature type="domain" description="Cytochrome c assembly protein" evidence="2">
    <location>
        <begin position="44"/>
        <end position="262"/>
    </location>
</feature>
<dbReference type="InterPro" id="IPR002541">
    <property type="entry name" value="Cyt_c_assembly"/>
</dbReference>
<dbReference type="PANTHER" id="PTHR38034">
    <property type="entry name" value="INNER MEMBRANE PROTEIN YPJD"/>
    <property type="match status" value="1"/>
</dbReference>
<keyword evidence="1" id="KW-0472">Membrane</keyword>
<evidence type="ECO:0000313" key="3">
    <source>
        <dbReference type="EMBL" id="GAA4349352.1"/>
    </source>
</evidence>
<feature type="transmembrane region" description="Helical" evidence="1">
    <location>
        <begin position="66"/>
        <end position="86"/>
    </location>
</feature>
<feature type="transmembrane region" description="Helical" evidence="1">
    <location>
        <begin position="93"/>
        <end position="110"/>
    </location>
</feature>
<feature type="transmembrane region" description="Helical" evidence="1">
    <location>
        <begin position="238"/>
        <end position="263"/>
    </location>
</feature>
<feature type="transmembrane region" description="Helical" evidence="1">
    <location>
        <begin position="130"/>
        <end position="154"/>
    </location>
</feature>
<keyword evidence="1" id="KW-0812">Transmembrane</keyword>
<organism evidence="3 4">
    <name type="scientific">Kangiella taiwanensis</name>
    <dbReference type="NCBI Taxonomy" id="1079179"/>
    <lineage>
        <taxon>Bacteria</taxon>
        <taxon>Pseudomonadati</taxon>
        <taxon>Pseudomonadota</taxon>
        <taxon>Gammaproteobacteria</taxon>
        <taxon>Kangiellales</taxon>
        <taxon>Kangiellaceae</taxon>
        <taxon>Kangiella</taxon>
    </lineage>
</organism>
<gene>
    <name evidence="3" type="ORF">GCM10023150_13700</name>
</gene>
<keyword evidence="1" id="KW-1133">Transmembrane helix</keyword>
<evidence type="ECO:0000256" key="1">
    <source>
        <dbReference type="SAM" id="Phobius"/>
    </source>
</evidence>
<reference evidence="4" key="1">
    <citation type="journal article" date="2019" name="Int. J. Syst. Evol. Microbiol.">
        <title>The Global Catalogue of Microorganisms (GCM) 10K type strain sequencing project: providing services to taxonomists for standard genome sequencing and annotation.</title>
        <authorList>
            <consortium name="The Broad Institute Genomics Platform"/>
            <consortium name="The Broad Institute Genome Sequencing Center for Infectious Disease"/>
            <person name="Wu L."/>
            <person name="Ma J."/>
        </authorList>
    </citation>
    <scope>NUCLEOTIDE SEQUENCE [LARGE SCALE GENOMIC DNA]</scope>
    <source>
        <strain evidence="4">JCM 17727</strain>
    </source>
</reference>
<comment type="caution">
    <text evidence="3">The sequence shown here is derived from an EMBL/GenBank/DDBJ whole genome shotgun (WGS) entry which is preliminary data.</text>
</comment>
<proteinExistence type="predicted"/>
<dbReference type="Pfam" id="PF01578">
    <property type="entry name" value="Cytochrom_C_asm"/>
    <property type="match status" value="1"/>
</dbReference>
<dbReference type="Proteomes" id="UP001501294">
    <property type="component" value="Unassembled WGS sequence"/>
</dbReference>